<organism evidence="1 2">
    <name type="scientific">Campylobacter gracilis RM3268</name>
    <dbReference type="NCBI Taxonomy" id="553220"/>
    <lineage>
        <taxon>Bacteria</taxon>
        <taxon>Pseudomonadati</taxon>
        <taxon>Campylobacterota</taxon>
        <taxon>Epsilonproteobacteria</taxon>
        <taxon>Campylobacterales</taxon>
        <taxon>Campylobacteraceae</taxon>
        <taxon>Campylobacter</taxon>
    </lineage>
</organism>
<evidence type="ECO:0000313" key="2">
    <source>
        <dbReference type="Proteomes" id="UP000005709"/>
    </source>
</evidence>
<proteinExistence type="predicted"/>
<dbReference type="SUPFAM" id="SSF63829">
    <property type="entry name" value="Calcium-dependent phosphotriesterase"/>
    <property type="match status" value="1"/>
</dbReference>
<keyword evidence="2" id="KW-1185">Reference proteome</keyword>
<dbReference type="OrthoDB" id="7675395at2"/>
<dbReference type="eggNOG" id="COG3391">
    <property type="taxonomic scope" value="Bacteria"/>
</dbReference>
<dbReference type="AlphaFoldDB" id="C8PFX0"/>
<dbReference type="STRING" id="824.CGRAC_1244"/>
<evidence type="ECO:0000313" key="1">
    <source>
        <dbReference type="EMBL" id="EEV18008.1"/>
    </source>
</evidence>
<dbReference type="InterPro" id="IPR011042">
    <property type="entry name" value="6-blade_b-propeller_TolB-like"/>
</dbReference>
<dbReference type="RefSeq" id="WP_005870254.1">
    <property type="nucleotide sequence ID" value="NZ_ACYG01000019.1"/>
</dbReference>
<protein>
    <submittedName>
        <fullName evidence="1">Uncharacterized protein</fullName>
    </submittedName>
</protein>
<dbReference type="Proteomes" id="UP000005709">
    <property type="component" value="Unassembled WGS sequence"/>
</dbReference>
<reference evidence="1 2" key="1">
    <citation type="submission" date="2009-07" db="EMBL/GenBank/DDBJ databases">
        <authorList>
            <person name="Madupu R."/>
            <person name="Sebastian Y."/>
            <person name="Durkin A.S."/>
            <person name="Torralba M."/>
            <person name="Methe B."/>
            <person name="Sutton G.G."/>
            <person name="Strausberg R.L."/>
            <person name="Nelson K.E."/>
        </authorList>
    </citation>
    <scope>NUCLEOTIDE SEQUENCE [LARGE SCALE GENOMIC DNA]</scope>
    <source>
        <strain evidence="1 2">RM3268</strain>
    </source>
</reference>
<comment type="caution">
    <text evidence="1">The sequence shown here is derived from an EMBL/GenBank/DDBJ whole genome shotgun (WGS) entry which is preliminary data.</text>
</comment>
<name>C8PFX0_9BACT</name>
<accession>C8PFX0</accession>
<gene>
    <name evidence="1" type="ORF">CAMGR0001_0763</name>
</gene>
<dbReference type="EMBL" id="ACYG01000019">
    <property type="protein sequence ID" value="EEV18008.1"/>
    <property type="molecule type" value="Genomic_DNA"/>
</dbReference>
<sequence length="272" mass="29383">MKKVLLSCALAGALFGLEIDGFSAPSGSLITDDAFYIANRGSSEDPQERDGFISRIVKNSNVVETKFISDLINPGGMAQIGDVLYVCDLDAIRGFSKGQEVFNLKIEGAQALNDVVALGSEVLLASDPARGTIWRIDLLSRTADEFVRIDPSLGSPNGLLAKGDKLLITTFDLSGKVLGRVLSMDLKSREISIFANMKGVFYGIVRGKNGEILISDWGEDLLSGKIWRIDANGQIRKINLGAMQRPADISSDGKVLLIPKTLENKVELINLP</sequence>
<dbReference type="Gene3D" id="2.120.10.30">
    <property type="entry name" value="TolB, C-terminal domain"/>
    <property type="match status" value="1"/>
</dbReference>